<comment type="caution">
    <text evidence="1">The sequence shown here is derived from an EMBL/GenBank/DDBJ whole genome shotgun (WGS) entry which is preliminary data.</text>
</comment>
<protein>
    <submittedName>
        <fullName evidence="1">Uncharacterized protein</fullName>
    </submittedName>
</protein>
<keyword evidence="2" id="KW-1185">Reference proteome</keyword>
<accession>A0A420DH81</accession>
<dbReference type="AlphaFoldDB" id="A0A420DH81"/>
<dbReference type="Proteomes" id="UP000284407">
    <property type="component" value="Unassembled WGS sequence"/>
</dbReference>
<organism evidence="1 2">
    <name type="scientific">Sulfitobacter guttiformis</name>
    <dbReference type="NCBI Taxonomy" id="74349"/>
    <lineage>
        <taxon>Bacteria</taxon>
        <taxon>Pseudomonadati</taxon>
        <taxon>Pseudomonadota</taxon>
        <taxon>Alphaproteobacteria</taxon>
        <taxon>Rhodobacterales</taxon>
        <taxon>Roseobacteraceae</taxon>
        <taxon>Sulfitobacter</taxon>
    </lineage>
</organism>
<name>A0A420DH81_9RHOB</name>
<dbReference type="EMBL" id="RAQK01000002">
    <property type="protein sequence ID" value="RKE93582.1"/>
    <property type="molecule type" value="Genomic_DNA"/>
</dbReference>
<sequence>MTKKPQTSKDAADKGSLKACITAGRKSFWRQASAACLETLYLRPRRLR</sequence>
<reference evidence="1 2" key="1">
    <citation type="submission" date="2018-09" db="EMBL/GenBank/DDBJ databases">
        <title>Genomic Encyclopedia of Archaeal and Bacterial Type Strains, Phase II (KMG-II): from individual species to whole genera.</title>
        <authorList>
            <person name="Goeker M."/>
        </authorList>
    </citation>
    <scope>NUCLEOTIDE SEQUENCE [LARGE SCALE GENOMIC DNA]</scope>
    <source>
        <strain evidence="1 2">DSM 11458</strain>
    </source>
</reference>
<gene>
    <name evidence="1" type="ORF">C8N30_2657</name>
</gene>
<evidence type="ECO:0000313" key="1">
    <source>
        <dbReference type="EMBL" id="RKE93582.1"/>
    </source>
</evidence>
<evidence type="ECO:0000313" key="2">
    <source>
        <dbReference type="Proteomes" id="UP000284407"/>
    </source>
</evidence>
<proteinExistence type="predicted"/>